<dbReference type="GO" id="GO:0008270">
    <property type="term" value="F:zinc ion binding"/>
    <property type="evidence" value="ECO:0007669"/>
    <property type="project" value="UniProtKB-KW"/>
</dbReference>
<feature type="transmembrane region" description="Helical" evidence="7">
    <location>
        <begin position="334"/>
        <end position="358"/>
    </location>
</feature>
<evidence type="ECO:0000256" key="2">
    <source>
        <dbReference type="ARBA" id="ARBA00022723"/>
    </source>
</evidence>
<evidence type="ECO:0000256" key="1">
    <source>
        <dbReference type="ARBA" id="ARBA00004123"/>
    </source>
</evidence>
<feature type="compositionally biased region" description="Acidic residues" evidence="6">
    <location>
        <begin position="417"/>
        <end position="430"/>
    </location>
</feature>
<keyword evidence="7" id="KW-1133">Transmembrane helix</keyword>
<evidence type="ECO:0000259" key="8">
    <source>
        <dbReference type="PROSITE" id="PS50171"/>
    </source>
</evidence>
<feature type="compositionally biased region" description="Basic and acidic residues" evidence="6">
    <location>
        <begin position="138"/>
        <end position="169"/>
    </location>
</feature>
<evidence type="ECO:0000256" key="7">
    <source>
        <dbReference type="SAM" id="Phobius"/>
    </source>
</evidence>
<organism evidence="9 10">
    <name type="scientific">Eleutherodactylus coqui</name>
    <name type="common">Puerto Rican coqui</name>
    <dbReference type="NCBI Taxonomy" id="57060"/>
    <lineage>
        <taxon>Eukaryota</taxon>
        <taxon>Metazoa</taxon>
        <taxon>Chordata</taxon>
        <taxon>Craniata</taxon>
        <taxon>Vertebrata</taxon>
        <taxon>Euteleostomi</taxon>
        <taxon>Amphibia</taxon>
        <taxon>Batrachia</taxon>
        <taxon>Anura</taxon>
        <taxon>Neobatrachia</taxon>
        <taxon>Hyloidea</taxon>
        <taxon>Eleutherodactylidae</taxon>
        <taxon>Eleutherodactylinae</taxon>
        <taxon>Eleutherodactylus</taxon>
        <taxon>Eleutherodactylus</taxon>
    </lineage>
</organism>
<dbReference type="InterPro" id="IPR026811">
    <property type="entry name" value="CIZ1"/>
</dbReference>
<gene>
    <name evidence="9" type="ORF">GDO78_021757</name>
</gene>
<dbReference type="AlphaFoldDB" id="A0A8J6B3G3"/>
<dbReference type="InterPro" id="IPR000690">
    <property type="entry name" value="Matrin/U1-C_Znf_C2H2"/>
</dbReference>
<feature type="compositionally biased region" description="Acidic residues" evidence="6">
    <location>
        <begin position="441"/>
        <end position="462"/>
    </location>
</feature>
<accession>A0A8J6B3G3</accession>
<evidence type="ECO:0000313" key="10">
    <source>
        <dbReference type="Proteomes" id="UP000770717"/>
    </source>
</evidence>
<feature type="compositionally biased region" description="Basic and acidic residues" evidence="6">
    <location>
        <begin position="365"/>
        <end position="380"/>
    </location>
</feature>
<feature type="domain" description="Matrin-type" evidence="8">
    <location>
        <begin position="604"/>
        <end position="635"/>
    </location>
</feature>
<feature type="region of interest" description="Disordered" evidence="6">
    <location>
        <begin position="528"/>
        <end position="570"/>
    </location>
</feature>
<keyword evidence="2" id="KW-0479">Metal-binding</keyword>
<keyword evidence="5" id="KW-0539">Nucleus</keyword>
<dbReference type="PANTHER" id="PTHR15491:SF9">
    <property type="entry name" value="CIP1-INTERACTING ZINC FINGER PROTEIN"/>
    <property type="match status" value="1"/>
</dbReference>
<dbReference type="OrthoDB" id="9938441at2759"/>
<dbReference type="PANTHER" id="PTHR15491">
    <property type="match status" value="1"/>
</dbReference>
<feature type="region of interest" description="Disordered" evidence="6">
    <location>
        <begin position="295"/>
        <end position="326"/>
    </location>
</feature>
<comment type="subcellular location">
    <subcellularLocation>
        <location evidence="1">Nucleus</location>
    </subcellularLocation>
</comment>
<protein>
    <recommendedName>
        <fullName evidence="8">Matrin-type domain-containing protein</fullName>
    </recommendedName>
</protein>
<dbReference type="SMART" id="SM00451">
    <property type="entry name" value="ZnF_U1"/>
    <property type="match status" value="2"/>
</dbReference>
<keyword evidence="7" id="KW-0812">Transmembrane</keyword>
<keyword evidence="7" id="KW-0472">Membrane</keyword>
<feature type="compositionally biased region" description="Polar residues" evidence="6">
    <location>
        <begin position="18"/>
        <end position="42"/>
    </location>
</feature>
<feature type="region of interest" description="Disordered" evidence="6">
    <location>
        <begin position="1"/>
        <end position="76"/>
    </location>
</feature>
<dbReference type="PROSITE" id="PS50171">
    <property type="entry name" value="ZF_MATRIN"/>
    <property type="match status" value="1"/>
</dbReference>
<dbReference type="GO" id="GO:0005634">
    <property type="term" value="C:nucleus"/>
    <property type="evidence" value="ECO:0007669"/>
    <property type="project" value="UniProtKB-SubCell"/>
</dbReference>
<sequence>MSKSYFQSSLGRDFMNIGSGSKLGQQGSRTLLSGPSSKNLPSIFSIGNRAPPPPPPPLSSQRRGDPNQANNILASFGLSSRDLDELSRYPEEKITPESLPQLIQQIKRRRSEDMSMLSYRERLPREPLRVSSSDWDDDVRPYRRESFPDRSSGLDHVVDYDHGSRSREPTYRDRLDLDERLRDRESFKDRFLSDAPFRKLSTDYEPMSYSQPQERSVFEKTRGMPSIRNIDDFHGQLPKDFPHLCSLCDMPLHTKKGWVEHVGGLTHRRHRLLLLEVYPEWNGHGMGDSLMLRQSTNHAPGLLGPPPPPQPQSLLSMGGGPEGRHGGPRVHLGAGWMTVVFCIIEWFVTFLPLFFFCFSKRAHSPDHKAGAKEKQRKTESTEGDDGEGQVSSEDITGDDIVHTSEEADQKDIVTDSCEADLLEDEEEEEATALLETSSSVADDEVLDPNEADTNDDGEDQMEAQEPLSPAPTAGFTEEKPKGAAKFSGNIDDFVTLDEVGDEEDLDRLKAAVAEKSAERAKMECSSVLASTSVEETEQENEAEQEAEQAAEKGTCKTAARRPTKATESTSEINPLAALTKDYFLGPYQSNNPVGVEFVVPKTGFYCKLCSLFYTSEDVAKVTHCSTLPHYQKLKKVLTKLAKNPEKKN</sequence>
<evidence type="ECO:0000313" key="9">
    <source>
        <dbReference type="EMBL" id="KAG9463427.1"/>
    </source>
</evidence>
<evidence type="ECO:0000256" key="3">
    <source>
        <dbReference type="ARBA" id="ARBA00022771"/>
    </source>
</evidence>
<dbReference type="InterPro" id="IPR003604">
    <property type="entry name" value="Matrin/U1-like-C_Znf_C2H2"/>
</dbReference>
<keyword evidence="3" id="KW-0863">Zinc-finger</keyword>
<keyword evidence="4" id="KW-0862">Zinc</keyword>
<dbReference type="Proteomes" id="UP000770717">
    <property type="component" value="Unassembled WGS sequence"/>
</dbReference>
<comment type="caution">
    <text evidence="9">The sequence shown here is derived from an EMBL/GenBank/DDBJ whole genome shotgun (WGS) entry which is preliminary data.</text>
</comment>
<feature type="region of interest" description="Disordered" evidence="6">
    <location>
        <begin position="365"/>
        <end position="487"/>
    </location>
</feature>
<evidence type="ECO:0000256" key="5">
    <source>
        <dbReference type="ARBA" id="ARBA00023242"/>
    </source>
</evidence>
<reference evidence="9" key="1">
    <citation type="thesis" date="2020" institute="ProQuest LLC" country="789 East Eisenhower Parkway, Ann Arbor, MI, USA">
        <title>Comparative Genomics and Chromosome Evolution.</title>
        <authorList>
            <person name="Mudd A.B."/>
        </authorList>
    </citation>
    <scope>NUCLEOTIDE SEQUENCE</scope>
    <source>
        <strain evidence="9">HN-11 Male</strain>
        <tissue evidence="9">Kidney and liver</tissue>
    </source>
</reference>
<dbReference type="GO" id="GO:0003676">
    <property type="term" value="F:nucleic acid binding"/>
    <property type="evidence" value="ECO:0007669"/>
    <property type="project" value="InterPro"/>
</dbReference>
<evidence type="ECO:0000256" key="6">
    <source>
        <dbReference type="SAM" id="MobiDB-lite"/>
    </source>
</evidence>
<name>A0A8J6B3G3_ELECQ</name>
<feature type="compositionally biased region" description="Basic and acidic residues" evidence="6">
    <location>
        <begin position="399"/>
        <end position="413"/>
    </location>
</feature>
<feature type="region of interest" description="Disordered" evidence="6">
    <location>
        <begin position="127"/>
        <end position="169"/>
    </location>
</feature>
<keyword evidence="10" id="KW-1185">Reference proteome</keyword>
<dbReference type="EMBL" id="WNTK01006885">
    <property type="protein sequence ID" value="KAG9463427.1"/>
    <property type="molecule type" value="Genomic_DNA"/>
</dbReference>
<evidence type="ECO:0000256" key="4">
    <source>
        <dbReference type="ARBA" id="ARBA00022833"/>
    </source>
</evidence>
<feature type="compositionally biased region" description="Acidic residues" evidence="6">
    <location>
        <begin position="534"/>
        <end position="548"/>
    </location>
</feature>
<proteinExistence type="predicted"/>
<feature type="compositionally biased region" description="Polar residues" evidence="6">
    <location>
        <begin position="1"/>
        <end position="10"/>
    </location>
</feature>